<dbReference type="EMBL" id="CP000383">
    <property type="protein sequence ID" value="ABG59158.1"/>
    <property type="molecule type" value="Genomic_DNA"/>
</dbReference>
<dbReference type="Gene3D" id="2.70.70.10">
    <property type="entry name" value="Glucose Permease (Domain IIA)"/>
    <property type="match status" value="1"/>
</dbReference>
<organism evidence="2 3">
    <name type="scientific">Cytophaga hutchinsonii (strain ATCC 33406 / DSM 1761 / CIP 103989 / NBRC 15051 / NCIMB 9469 / D465)</name>
    <dbReference type="NCBI Taxonomy" id="269798"/>
    <lineage>
        <taxon>Bacteria</taxon>
        <taxon>Pseudomonadati</taxon>
        <taxon>Bacteroidota</taxon>
        <taxon>Cytophagia</taxon>
        <taxon>Cytophagales</taxon>
        <taxon>Cytophagaceae</taxon>
        <taxon>Cytophaga</taxon>
    </lineage>
</organism>
<dbReference type="InterPro" id="IPR011055">
    <property type="entry name" value="Dup_hybrid_motif"/>
</dbReference>
<evidence type="ECO:0000313" key="3">
    <source>
        <dbReference type="Proteomes" id="UP000001822"/>
    </source>
</evidence>
<proteinExistence type="predicted"/>
<keyword evidence="3" id="KW-1185">Reference proteome</keyword>
<feature type="domain" description="M23ase beta-sheet core" evidence="1">
    <location>
        <begin position="152"/>
        <end position="183"/>
    </location>
</feature>
<dbReference type="KEGG" id="chu:CHU_1892"/>
<dbReference type="SUPFAM" id="SSF51261">
    <property type="entry name" value="Duplicated hybrid motif"/>
    <property type="match status" value="1"/>
</dbReference>
<sequence length="641" mass="72384">MKTNPCLPVKSVKYILSVLYSTCLSLSILAQGLGDYPKGYFMFPIKPGQRNYLSANMGELRPNHFHGGMDIKTDGQIGLAVYAAAQGYVSRIRVSTYGYGNTIYITHPNGYVTVYAHLDRFSAFINTYTLEQLYALEQTDIDILVPPTALPVTKGQIIAKSGNTGGSGGPHLHFEIRDLQERVLNPALFGFSEIVDNIKPTFDKIAIRTMDMDSRVNDEVGRAEFTAQYASPGKYTIATPITAKGLIGVEIKVHDKMNDTHNSYGINCIELKVDGKEVFYHNLETYAFHESRYINVHIDYETYILRKQYFEKCYVADGNNLSFYLMNPLHGKISIRDSAAHKVELRIYDSNGNQSMLNFVIKGKQNQSPKIVKTTPPAPDFKIFENTLRIIGSANYTGNATLYIKNKTKALAPAYFINQSPVYIHDLRKELPDSSMAGTYKAVYDFVDMIAPGRRKVVMDNLTLQFSDSTLFDTLYLQVKKHLIINGIETFEINNPTQPVYGPIGVVFCPEIAANKNERCYFYNINNSVSKKYEGGVWSEDSLVHNLKYLGKFTVIKDSIPPVITYKSNTTKRINFSIFDQGSGIDSIRATLNGKWVMMYYEHKSRLIWSEFKDPTEVLKGEFILEVIDKAGNKSLYKKTL</sequence>
<accession>A0A6N4SS81</accession>
<dbReference type="Pfam" id="PF01551">
    <property type="entry name" value="Peptidase_M23"/>
    <property type="match status" value="2"/>
</dbReference>
<dbReference type="GO" id="GO:0004222">
    <property type="term" value="F:metalloendopeptidase activity"/>
    <property type="evidence" value="ECO:0007669"/>
    <property type="project" value="TreeGrafter"/>
</dbReference>
<dbReference type="PANTHER" id="PTHR21666:SF270">
    <property type="entry name" value="MUREIN HYDROLASE ACTIVATOR ENVC"/>
    <property type="match status" value="1"/>
</dbReference>
<reference evidence="2 3" key="1">
    <citation type="journal article" date="2007" name="Appl. Environ. Microbiol.">
        <title>Genome sequence of the cellulolytic gliding bacterium Cytophaga hutchinsonii.</title>
        <authorList>
            <person name="Xie G."/>
            <person name="Bruce D.C."/>
            <person name="Challacombe J.F."/>
            <person name="Chertkov O."/>
            <person name="Detter J.C."/>
            <person name="Gilna P."/>
            <person name="Han C.S."/>
            <person name="Lucas S."/>
            <person name="Misra M."/>
            <person name="Myers G.L."/>
            <person name="Richardson P."/>
            <person name="Tapia R."/>
            <person name="Thayer N."/>
            <person name="Thompson L.S."/>
            <person name="Brettin T.S."/>
            <person name="Henrissat B."/>
            <person name="Wilson D.B."/>
            <person name="McBride M.J."/>
        </authorList>
    </citation>
    <scope>NUCLEOTIDE SEQUENCE [LARGE SCALE GENOMIC DNA]</scope>
    <source>
        <strain evidence="3">ATCC 33406 / DSM 1761 / CIP 103989 / NBRC 15051 / NCIMB 9469 / D465</strain>
    </source>
</reference>
<evidence type="ECO:0000313" key="2">
    <source>
        <dbReference type="EMBL" id="ABG59158.1"/>
    </source>
</evidence>
<dbReference type="PANTHER" id="PTHR21666">
    <property type="entry name" value="PEPTIDASE-RELATED"/>
    <property type="match status" value="1"/>
</dbReference>
<dbReference type="InterPro" id="IPR016047">
    <property type="entry name" value="M23ase_b-sheet_dom"/>
</dbReference>
<dbReference type="Proteomes" id="UP000001822">
    <property type="component" value="Chromosome"/>
</dbReference>
<gene>
    <name evidence="2" type="ordered locus">CHU_1892</name>
</gene>
<feature type="domain" description="M23ase beta-sheet core" evidence="1">
    <location>
        <begin position="65"/>
        <end position="122"/>
    </location>
</feature>
<dbReference type="CDD" id="cd12797">
    <property type="entry name" value="M23_peptidase"/>
    <property type="match status" value="1"/>
</dbReference>
<dbReference type="AlphaFoldDB" id="A0A6N4SS81"/>
<protein>
    <recommendedName>
        <fullName evidence="1">M23ase beta-sheet core domain-containing protein</fullName>
    </recommendedName>
</protein>
<evidence type="ECO:0000259" key="1">
    <source>
        <dbReference type="Pfam" id="PF01551"/>
    </source>
</evidence>
<dbReference type="InterPro" id="IPR050570">
    <property type="entry name" value="Cell_wall_metabolism_enzyme"/>
</dbReference>
<name>A0A6N4SS81_CYTH3</name>